<dbReference type="STRING" id="482461.SAMN05216244_0794"/>
<keyword evidence="2" id="KW-1185">Reference proteome</keyword>
<dbReference type="RefSeq" id="WP_074597542.1">
    <property type="nucleotide sequence ID" value="NZ_FNHF01000001.1"/>
</dbReference>
<accession>A0A1G9MZP1</accession>
<dbReference type="OrthoDB" id="2427395at2"/>
<organism evidence="1 2">
    <name type="scientific">Sediminibacillus halophilus</name>
    <dbReference type="NCBI Taxonomy" id="482461"/>
    <lineage>
        <taxon>Bacteria</taxon>
        <taxon>Bacillati</taxon>
        <taxon>Bacillota</taxon>
        <taxon>Bacilli</taxon>
        <taxon>Bacillales</taxon>
        <taxon>Bacillaceae</taxon>
        <taxon>Sediminibacillus</taxon>
    </lineage>
</organism>
<dbReference type="EMBL" id="FNHF01000001">
    <property type="protein sequence ID" value="SDL79776.1"/>
    <property type="molecule type" value="Genomic_DNA"/>
</dbReference>
<dbReference type="InterPro" id="IPR025573">
    <property type="entry name" value="YwpF"/>
</dbReference>
<evidence type="ECO:0000313" key="1">
    <source>
        <dbReference type="EMBL" id="SDL79776.1"/>
    </source>
</evidence>
<protein>
    <submittedName>
        <fullName evidence="1">YwpF-like protein</fullName>
    </submittedName>
</protein>
<evidence type="ECO:0000313" key="2">
    <source>
        <dbReference type="Proteomes" id="UP000182347"/>
    </source>
</evidence>
<reference evidence="2" key="1">
    <citation type="submission" date="2016-10" db="EMBL/GenBank/DDBJ databases">
        <authorList>
            <person name="Varghese N."/>
            <person name="Submissions S."/>
        </authorList>
    </citation>
    <scope>NUCLEOTIDE SEQUENCE [LARGE SCALE GENOMIC DNA]</scope>
    <source>
        <strain evidence="2">CGMCC 1.6199</strain>
    </source>
</reference>
<dbReference type="Proteomes" id="UP000182347">
    <property type="component" value="Unassembled WGS sequence"/>
</dbReference>
<name>A0A1G9MZP1_9BACI</name>
<sequence>MKTFKLISLDVLEDQNEEIRPRSIPLLDGLIINREDDQNRWLLEAYLDKSYETYFQALKEENEQVMLQGKITKESNQPATFMASITNINTIGDHINVLFLSTLVDRKKGEIERTLKNLIEEGYQGDELLDEFKDRV</sequence>
<dbReference type="AlphaFoldDB" id="A0A1G9MZP1"/>
<proteinExistence type="predicted"/>
<dbReference type="Pfam" id="PF14183">
    <property type="entry name" value="YwpF"/>
    <property type="match status" value="1"/>
</dbReference>
<gene>
    <name evidence="1" type="ORF">SAMN05216244_0794</name>
</gene>